<accession>A0ABV4E2D7</accession>
<dbReference type="RefSeq" id="WP_369894644.1">
    <property type="nucleotide sequence ID" value="NZ_JBGFFX010000001.1"/>
</dbReference>
<evidence type="ECO:0000313" key="2">
    <source>
        <dbReference type="Proteomes" id="UP001565243"/>
    </source>
</evidence>
<keyword evidence="2" id="KW-1185">Reference proteome</keyword>
<gene>
    <name evidence="1" type="ORF">AB6T85_01125</name>
</gene>
<organism evidence="1 2">
    <name type="scientific">Erwinia aeris</name>
    <dbReference type="NCBI Taxonomy" id="3239803"/>
    <lineage>
        <taxon>Bacteria</taxon>
        <taxon>Pseudomonadati</taxon>
        <taxon>Pseudomonadota</taxon>
        <taxon>Gammaproteobacteria</taxon>
        <taxon>Enterobacterales</taxon>
        <taxon>Erwiniaceae</taxon>
        <taxon>Erwinia</taxon>
    </lineage>
</organism>
<evidence type="ECO:0000313" key="1">
    <source>
        <dbReference type="EMBL" id="MEY8769044.1"/>
    </source>
</evidence>
<comment type="caution">
    <text evidence="1">The sequence shown here is derived from an EMBL/GenBank/DDBJ whole genome shotgun (WGS) entry which is preliminary data.</text>
</comment>
<sequence length="80" mass="9467">MARYDDIGTAYRESIKISPQGRRTVTTVDFVQNLAKYNHIWTLRQANEWIEIYQCSFKDVSTEEGDRRTFQLFNPNNGDF</sequence>
<name>A0ABV4E2D7_9GAMM</name>
<proteinExistence type="predicted"/>
<protein>
    <submittedName>
        <fullName evidence="1">DNA polymerase V</fullName>
    </submittedName>
</protein>
<dbReference type="Proteomes" id="UP001565243">
    <property type="component" value="Unassembled WGS sequence"/>
</dbReference>
<dbReference type="EMBL" id="JBGFFX010000001">
    <property type="protein sequence ID" value="MEY8769044.1"/>
    <property type="molecule type" value="Genomic_DNA"/>
</dbReference>
<reference evidence="1 2" key="1">
    <citation type="submission" date="2024-07" db="EMBL/GenBank/DDBJ databases">
        <authorList>
            <person name="Hebao G."/>
        </authorList>
    </citation>
    <scope>NUCLEOTIDE SEQUENCE [LARGE SCALE GENOMIC DNA]</scope>
    <source>
        <strain evidence="1 2">ACCC 02193</strain>
    </source>
</reference>